<feature type="region of interest" description="Disordered" evidence="1">
    <location>
        <begin position="27"/>
        <end position="52"/>
    </location>
</feature>
<gene>
    <name evidence="2" type="ORF">BKA59DRAFT_546533</name>
</gene>
<reference evidence="2" key="1">
    <citation type="journal article" date="2021" name="Nat. Commun.">
        <title>Genetic determinants of endophytism in the Arabidopsis root mycobiome.</title>
        <authorList>
            <person name="Mesny F."/>
            <person name="Miyauchi S."/>
            <person name="Thiergart T."/>
            <person name="Pickel B."/>
            <person name="Atanasova L."/>
            <person name="Karlsson M."/>
            <person name="Huettel B."/>
            <person name="Barry K.W."/>
            <person name="Haridas S."/>
            <person name="Chen C."/>
            <person name="Bauer D."/>
            <person name="Andreopoulos W."/>
            <person name="Pangilinan J."/>
            <person name="LaButti K."/>
            <person name="Riley R."/>
            <person name="Lipzen A."/>
            <person name="Clum A."/>
            <person name="Drula E."/>
            <person name="Henrissat B."/>
            <person name="Kohler A."/>
            <person name="Grigoriev I.V."/>
            <person name="Martin F.M."/>
            <person name="Hacquard S."/>
        </authorList>
    </citation>
    <scope>NUCLEOTIDE SEQUENCE</scope>
    <source>
        <strain evidence="2">MPI-SDFR-AT-0068</strain>
    </source>
</reference>
<feature type="compositionally biased region" description="Polar residues" evidence="1">
    <location>
        <begin position="32"/>
        <end position="44"/>
    </location>
</feature>
<name>A0A8K0RTE2_9HYPO</name>
<proteinExistence type="predicted"/>
<dbReference type="PANTHER" id="PTHR38166">
    <property type="entry name" value="C2H2-TYPE DOMAIN-CONTAINING PROTEIN-RELATED"/>
    <property type="match status" value="1"/>
</dbReference>
<dbReference type="Proteomes" id="UP000813427">
    <property type="component" value="Unassembled WGS sequence"/>
</dbReference>
<dbReference type="PANTHER" id="PTHR38166:SF1">
    <property type="entry name" value="C2H2-TYPE DOMAIN-CONTAINING PROTEIN"/>
    <property type="match status" value="1"/>
</dbReference>
<evidence type="ECO:0000313" key="2">
    <source>
        <dbReference type="EMBL" id="KAH7242210.1"/>
    </source>
</evidence>
<dbReference type="AlphaFoldDB" id="A0A8K0RTE2"/>
<keyword evidence="3" id="KW-1185">Reference proteome</keyword>
<evidence type="ECO:0000313" key="3">
    <source>
        <dbReference type="Proteomes" id="UP000813427"/>
    </source>
</evidence>
<comment type="caution">
    <text evidence="2">The sequence shown here is derived from an EMBL/GenBank/DDBJ whole genome shotgun (WGS) entry which is preliminary data.</text>
</comment>
<protein>
    <recommendedName>
        <fullName evidence="4">C2H2-type domain-containing protein</fullName>
    </recommendedName>
</protein>
<accession>A0A8K0RTE2</accession>
<dbReference type="EMBL" id="JAGPXF010000005">
    <property type="protein sequence ID" value="KAH7242210.1"/>
    <property type="molecule type" value="Genomic_DNA"/>
</dbReference>
<sequence length="342" mass="39903">MAEPRICQLPIRHNHHRSDQPAITGYYAAQNPPRTGLSQSSGSGRISEAFGRCAPHPPYYEADWSEPSTETESDSEASAQEPDYYWHHFYNDQRLDIQKLAAKTFREWCTGVRYATPPEGRLPYQHRTRTLHRRASVIRSEEEGDVSDRELVVVSHQHHVQGFFHLACPFYTYDPKRHYSCLKNKLQSIETVIDHLIRHHSLPPYCPICYRKFNTLMERDNHILSETCKMRDSDPLDGLDEDQKTLLMYEDCTQLDDKRRWNHIWTVIFPKSREPSSPYLDGGRGLMASMAHDFWDLYGHQIIADFLNHQHLTAEKSDDAQIVLYNLAMDDLMDSVIREQTD</sequence>
<evidence type="ECO:0000256" key="1">
    <source>
        <dbReference type="SAM" id="MobiDB-lite"/>
    </source>
</evidence>
<dbReference type="OrthoDB" id="5241264at2759"/>
<evidence type="ECO:0008006" key="4">
    <source>
        <dbReference type="Google" id="ProtNLM"/>
    </source>
</evidence>
<organism evidence="2 3">
    <name type="scientific">Fusarium tricinctum</name>
    <dbReference type="NCBI Taxonomy" id="61284"/>
    <lineage>
        <taxon>Eukaryota</taxon>
        <taxon>Fungi</taxon>
        <taxon>Dikarya</taxon>
        <taxon>Ascomycota</taxon>
        <taxon>Pezizomycotina</taxon>
        <taxon>Sordariomycetes</taxon>
        <taxon>Hypocreomycetidae</taxon>
        <taxon>Hypocreales</taxon>
        <taxon>Nectriaceae</taxon>
        <taxon>Fusarium</taxon>
        <taxon>Fusarium tricinctum species complex</taxon>
    </lineage>
</organism>